<keyword evidence="4 7" id="KW-0812">Transmembrane</keyword>
<evidence type="ECO:0000256" key="1">
    <source>
        <dbReference type="ARBA" id="ARBA00004141"/>
    </source>
</evidence>
<protein>
    <recommendedName>
        <fullName evidence="12">RCK N-terminal domain-containing protein</fullName>
    </recommendedName>
</protein>
<evidence type="ECO:0000256" key="2">
    <source>
        <dbReference type="ARBA" id="ARBA00005551"/>
    </source>
</evidence>
<dbReference type="EMBL" id="JABEPP010000001">
    <property type="protein sequence ID" value="NNM71683.1"/>
    <property type="molecule type" value="Genomic_DNA"/>
</dbReference>
<dbReference type="InterPro" id="IPR038770">
    <property type="entry name" value="Na+/solute_symporter_sf"/>
</dbReference>
<dbReference type="Proteomes" id="UP000564885">
    <property type="component" value="Unassembled WGS sequence"/>
</dbReference>
<name>A0A849ICN0_9HYPH</name>
<organism evidence="10 11">
    <name type="scientific">Enterovirga aerilata</name>
    <dbReference type="NCBI Taxonomy" id="2730920"/>
    <lineage>
        <taxon>Bacteria</taxon>
        <taxon>Pseudomonadati</taxon>
        <taxon>Pseudomonadota</taxon>
        <taxon>Alphaproteobacteria</taxon>
        <taxon>Hyphomicrobiales</taxon>
        <taxon>Methylobacteriaceae</taxon>
        <taxon>Enterovirga</taxon>
    </lineage>
</organism>
<keyword evidence="11" id="KW-1185">Reference proteome</keyword>
<dbReference type="PANTHER" id="PTHR42751:SF3">
    <property type="entry name" value="SODIUM_GLUTAMATE SYMPORTER"/>
    <property type="match status" value="1"/>
</dbReference>
<accession>A0A849ICN0</accession>
<comment type="subcellular location">
    <subcellularLocation>
        <location evidence="1">Membrane</location>
        <topology evidence="1">Multi-pass membrane protein</topology>
    </subcellularLocation>
</comment>
<feature type="transmembrane region" description="Helical" evidence="7">
    <location>
        <begin position="54"/>
        <end position="73"/>
    </location>
</feature>
<dbReference type="InterPro" id="IPR003148">
    <property type="entry name" value="RCK_N"/>
</dbReference>
<dbReference type="Pfam" id="PF02254">
    <property type="entry name" value="TrkA_N"/>
    <property type="match status" value="1"/>
</dbReference>
<feature type="transmembrane region" description="Helical" evidence="7">
    <location>
        <begin position="118"/>
        <end position="138"/>
    </location>
</feature>
<dbReference type="RefSeq" id="WP_171217114.1">
    <property type="nucleotide sequence ID" value="NZ_JABEPP010000001.1"/>
</dbReference>
<evidence type="ECO:0000256" key="3">
    <source>
        <dbReference type="ARBA" id="ARBA00022448"/>
    </source>
</evidence>
<comment type="caution">
    <text evidence="10">The sequence shown here is derived from an EMBL/GenBank/DDBJ whole genome shotgun (WGS) entry which is preliminary data.</text>
</comment>
<evidence type="ECO:0000256" key="5">
    <source>
        <dbReference type="ARBA" id="ARBA00022989"/>
    </source>
</evidence>
<evidence type="ECO:0000256" key="6">
    <source>
        <dbReference type="ARBA" id="ARBA00023136"/>
    </source>
</evidence>
<evidence type="ECO:0000256" key="4">
    <source>
        <dbReference type="ARBA" id="ARBA00022692"/>
    </source>
</evidence>
<feature type="transmembrane region" description="Helical" evidence="7">
    <location>
        <begin position="268"/>
        <end position="286"/>
    </location>
</feature>
<feature type="transmembrane region" description="Helical" evidence="7">
    <location>
        <begin position="175"/>
        <end position="197"/>
    </location>
</feature>
<evidence type="ECO:0008006" key="12">
    <source>
        <dbReference type="Google" id="ProtNLM"/>
    </source>
</evidence>
<feature type="transmembrane region" description="Helical" evidence="7">
    <location>
        <begin position="31"/>
        <end position="48"/>
    </location>
</feature>
<evidence type="ECO:0000313" key="10">
    <source>
        <dbReference type="EMBL" id="NNM71683.1"/>
    </source>
</evidence>
<feature type="transmembrane region" description="Helical" evidence="7">
    <location>
        <begin position="85"/>
        <end position="106"/>
    </location>
</feature>
<dbReference type="AlphaFoldDB" id="A0A849ICN0"/>
<dbReference type="Gene3D" id="1.20.1530.20">
    <property type="match status" value="1"/>
</dbReference>
<evidence type="ECO:0000313" key="11">
    <source>
        <dbReference type="Proteomes" id="UP000564885"/>
    </source>
</evidence>
<keyword evidence="3" id="KW-0813">Transport</keyword>
<evidence type="ECO:0000256" key="7">
    <source>
        <dbReference type="SAM" id="Phobius"/>
    </source>
</evidence>
<feature type="transmembrane region" description="Helical" evidence="7">
    <location>
        <begin position="150"/>
        <end position="169"/>
    </location>
</feature>
<keyword evidence="5 7" id="KW-1133">Transmembrane helix</keyword>
<gene>
    <name evidence="10" type="ORF">HJG44_04625</name>
</gene>
<feature type="transmembrane region" description="Helical" evidence="7">
    <location>
        <begin position="6"/>
        <end position="24"/>
    </location>
</feature>
<evidence type="ECO:0000259" key="9">
    <source>
        <dbReference type="Pfam" id="PF02254"/>
    </source>
</evidence>
<comment type="similarity">
    <text evidence="2">Belongs to the monovalent cation:proton antiporter 2 (CPA2) transporter (TC 2.A.37) family.</text>
</comment>
<dbReference type="Gene3D" id="3.40.50.720">
    <property type="entry name" value="NAD(P)-binding Rossmann-like Domain"/>
    <property type="match status" value="1"/>
</dbReference>
<dbReference type="PANTHER" id="PTHR42751">
    <property type="entry name" value="SODIUM/HYDROGEN EXCHANGER FAMILY/TRKA DOMAIN PROTEIN"/>
    <property type="match status" value="1"/>
</dbReference>
<dbReference type="Pfam" id="PF00999">
    <property type="entry name" value="Na_H_Exchanger"/>
    <property type="match status" value="1"/>
</dbReference>
<sequence length="570" mass="61765">MHGLLQDIAVCSIAAWALGVLAHLARQPVILAYLVGGFAVGPSGLRLVHSQESVEAISELGLIFLLFMIGLEIDLKKVLSSGRTILATAGAQILGGSVLGILFFVALGERIGGGTWDALYLGLAAALSSTVIIVKVLYDKRELDTLPGRITLGVLVLQDLAVILFLAVQPSLNELRVGILALSLLRVAALVATMLLVSRFVLPHIFRGVARVPELVLVGALAWCFLGGELAHRLHLSREMGALIAGVSLSTFPYALDVTAKVTSLRDFFVTLFFVGLGMTIPLPSWSVLETALVLALFTVASRLLTTMPPLYLMGQGIRASFLPALNLAQISEFSLVLMQLGFAAGHVTVETKNATSFAFVILAVLSTFAMTNSNRISRPTVRLLKGLGLRDLDSRIEEGEGKPPRIVLLGFFRTASSLIAELERENDRVLIDQIKVVDFNPVVLRGLTERGIRVQYGDISQRETLVHSEIAQAEILVSTVPDYLLKGITNERLVRQLRSINPEATIIAHADVLADVERLYAAGADHVFVPRLIAATELRRILHAVEDGLLSGKREELDRSLEERREVLG</sequence>
<feature type="domain" description="RCK N-terminal" evidence="9">
    <location>
        <begin position="407"/>
        <end position="531"/>
    </location>
</feature>
<dbReference type="GO" id="GO:0015297">
    <property type="term" value="F:antiporter activity"/>
    <property type="evidence" value="ECO:0007669"/>
    <property type="project" value="InterPro"/>
</dbReference>
<reference evidence="10 11" key="1">
    <citation type="submission" date="2020-04" db="EMBL/GenBank/DDBJ databases">
        <title>Enterovirga sp. isolate from soil.</title>
        <authorList>
            <person name="Chea S."/>
            <person name="Kim D.-U."/>
        </authorList>
    </citation>
    <scope>NUCLEOTIDE SEQUENCE [LARGE SCALE GENOMIC DNA]</scope>
    <source>
        <strain evidence="10 11">DB1703</strain>
    </source>
</reference>
<dbReference type="SUPFAM" id="SSF51735">
    <property type="entry name" value="NAD(P)-binding Rossmann-fold domains"/>
    <property type="match status" value="1"/>
</dbReference>
<feature type="domain" description="Cation/H+ exchanger transmembrane" evidence="8">
    <location>
        <begin position="16"/>
        <end position="366"/>
    </location>
</feature>
<evidence type="ECO:0000259" key="8">
    <source>
        <dbReference type="Pfam" id="PF00999"/>
    </source>
</evidence>
<proteinExistence type="inferred from homology"/>
<dbReference type="GO" id="GO:1902600">
    <property type="term" value="P:proton transmembrane transport"/>
    <property type="evidence" value="ECO:0007669"/>
    <property type="project" value="InterPro"/>
</dbReference>
<dbReference type="GO" id="GO:0016020">
    <property type="term" value="C:membrane"/>
    <property type="evidence" value="ECO:0007669"/>
    <property type="project" value="UniProtKB-SubCell"/>
</dbReference>
<dbReference type="InterPro" id="IPR036291">
    <property type="entry name" value="NAD(P)-bd_dom_sf"/>
</dbReference>
<dbReference type="GO" id="GO:0006813">
    <property type="term" value="P:potassium ion transport"/>
    <property type="evidence" value="ECO:0007669"/>
    <property type="project" value="InterPro"/>
</dbReference>
<dbReference type="InterPro" id="IPR006153">
    <property type="entry name" value="Cation/H_exchanger_TM"/>
</dbReference>
<keyword evidence="6 7" id="KW-0472">Membrane</keyword>